<dbReference type="OrthoDB" id="6764543at2759"/>
<feature type="signal peptide" evidence="1">
    <location>
        <begin position="1"/>
        <end position="24"/>
    </location>
</feature>
<dbReference type="KEGG" id="tpal:117647059"/>
<accession>A0A6P8Z327</accession>
<dbReference type="Proteomes" id="UP000515158">
    <property type="component" value="Unplaced"/>
</dbReference>
<organism evidence="4">
    <name type="scientific">Thrips palmi</name>
    <name type="common">Melon thrips</name>
    <dbReference type="NCBI Taxonomy" id="161013"/>
    <lineage>
        <taxon>Eukaryota</taxon>
        <taxon>Metazoa</taxon>
        <taxon>Ecdysozoa</taxon>
        <taxon>Arthropoda</taxon>
        <taxon>Hexapoda</taxon>
        <taxon>Insecta</taxon>
        <taxon>Pterygota</taxon>
        <taxon>Neoptera</taxon>
        <taxon>Paraneoptera</taxon>
        <taxon>Thysanoptera</taxon>
        <taxon>Terebrantia</taxon>
        <taxon>Thripoidea</taxon>
        <taxon>Thripidae</taxon>
        <taxon>Thrips</taxon>
    </lineage>
</organism>
<dbReference type="GeneID" id="117647059"/>
<keyword evidence="2" id="KW-1185">Reference proteome</keyword>
<evidence type="ECO:0000313" key="3">
    <source>
        <dbReference type="RefSeq" id="XP_034244434.1"/>
    </source>
</evidence>
<evidence type="ECO:0000256" key="1">
    <source>
        <dbReference type="SAM" id="SignalP"/>
    </source>
</evidence>
<gene>
    <name evidence="3 4" type="primary">LOC117647059</name>
</gene>
<name>A0A6P8Z327_THRPL</name>
<protein>
    <submittedName>
        <fullName evidence="3 4">Uncharacterized protein LOC117647059</fullName>
    </submittedName>
</protein>
<proteinExistence type="predicted"/>
<feature type="chain" id="PRO_5044654858" evidence="1">
    <location>
        <begin position="25"/>
        <end position="203"/>
    </location>
</feature>
<dbReference type="RefSeq" id="XP_034244434.1">
    <property type="nucleotide sequence ID" value="XM_034388543.1"/>
</dbReference>
<dbReference type="AlphaFoldDB" id="A0A6P8Z327"/>
<sequence>MDVNTVAAVAAVLLLASTARGAAASKTIPSFAGPYVIYIKRLLPCSDNDTVWRQYYGNMRFSHYNPGKPHDAQIVTGTFTVPVDVDDTFWIGAKVDKRANNQWKKNYFVFNNFPVGFCSTMRANIPEPFAKVFGSKSMTGRCSVRKGSYTVDHEPIHWNLPNFPTLPYGNYFVKIKGEQRGAGNASLPKLFELCGECETVPKP</sequence>
<reference evidence="3 4" key="1">
    <citation type="submission" date="2025-04" db="UniProtKB">
        <authorList>
            <consortium name="RefSeq"/>
        </authorList>
    </citation>
    <scope>IDENTIFICATION</scope>
    <source>
        <tissue evidence="3 4">Total insect</tissue>
    </source>
</reference>
<dbReference type="RefSeq" id="XP_034244435.1">
    <property type="nucleotide sequence ID" value="XM_034388544.1"/>
</dbReference>
<evidence type="ECO:0000313" key="2">
    <source>
        <dbReference type="Proteomes" id="UP000515158"/>
    </source>
</evidence>
<keyword evidence="1" id="KW-0732">Signal</keyword>
<evidence type="ECO:0000313" key="4">
    <source>
        <dbReference type="RefSeq" id="XP_034244435.1"/>
    </source>
</evidence>